<feature type="transmembrane region" description="Helical" evidence="7">
    <location>
        <begin position="215"/>
        <end position="234"/>
    </location>
</feature>
<organism evidence="9 16">
    <name type="scientific">Parabacteroides distasonis</name>
    <dbReference type="NCBI Taxonomy" id="823"/>
    <lineage>
        <taxon>Bacteria</taxon>
        <taxon>Pseudomonadati</taxon>
        <taxon>Bacteroidota</taxon>
        <taxon>Bacteroidia</taxon>
        <taxon>Bacteroidales</taxon>
        <taxon>Tannerellaceae</taxon>
        <taxon>Parabacteroides</taxon>
    </lineage>
</organism>
<comment type="subcellular location">
    <subcellularLocation>
        <location evidence="1">Cell membrane</location>
        <topology evidence="1">Multi-pass membrane protein</topology>
    </subcellularLocation>
</comment>
<sequence>MNNATTQSHIVWLDVIRTVAMLMVIGVHCIDPFYISPTLGSLPEYKHWAAVYGSLLRPSVPLFVMMTGLLLLPIREQSLGVFYKKRIYRVLFPFLIWSVLYNIFPWVTGLLGLPKEIIGEFFCYVQGNESQSLSDALKDIAMIPFNFSFKENHMWYIYLLIGLYLYMPFFSAWIEKADRSKERVYLGIWFVSLFLPYMSAYISKYLYGEATWNQFGMFYYFAGFNGYLLLGHYLKQGNNWNIWKTFAICAAMFVVGYAITYCGFSSAAANPEATELDMELFFTFCSPNVVLMTAAVFILLQKVRIHNTLIAKKLSKISKYGFGIYIVHYFVVGPIFILIGKFDLPIPLQVPIMALLIFIISWAFTWFMYRILGERAKWIMG</sequence>
<reference evidence="15 16" key="1">
    <citation type="submission" date="2015-09" db="EMBL/GenBank/DDBJ databases">
        <authorList>
            <consortium name="Pathogen Informatics"/>
        </authorList>
    </citation>
    <scope>NUCLEOTIDE SEQUENCE [LARGE SCALE GENOMIC DNA]</scope>
    <source>
        <strain evidence="10 15">2789STDY5608822</strain>
        <strain evidence="9 16">2789STDY5608872</strain>
    </source>
</reference>
<feature type="transmembrane region" description="Helical" evidence="7">
    <location>
        <begin position="280"/>
        <end position="300"/>
    </location>
</feature>
<feature type="transmembrane region" description="Helical" evidence="7">
    <location>
        <begin position="352"/>
        <end position="372"/>
    </location>
</feature>
<dbReference type="EMBL" id="WKLT01000009">
    <property type="protein sequence ID" value="MRY58562.1"/>
    <property type="molecule type" value="Genomic_DNA"/>
</dbReference>
<evidence type="ECO:0000313" key="12">
    <source>
        <dbReference type="EMBL" id="MRY58562.1"/>
    </source>
</evidence>
<gene>
    <name evidence="10" type="ORF">ERS852380_02140</name>
    <name evidence="9" type="ORF">ERS852429_00467</name>
    <name evidence="12" type="ORF">GKD59_11705</name>
    <name evidence="13" type="ORF">GKD66_02220</name>
    <name evidence="14" type="ORF">P2T59_05880</name>
    <name evidence="11" type="ORF">PN599_01305</name>
</gene>
<keyword evidence="4 7" id="KW-0812">Transmembrane</keyword>
<evidence type="ECO:0000313" key="14">
    <source>
        <dbReference type="EMBL" id="WET65514.1"/>
    </source>
</evidence>
<dbReference type="Proteomes" id="UP001221009">
    <property type="component" value="Chromosome"/>
</dbReference>
<dbReference type="InterPro" id="IPR002656">
    <property type="entry name" value="Acyl_transf_3_dom"/>
</dbReference>
<dbReference type="Proteomes" id="UP000441358">
    <property type="component" value="Unassembled WGS sequence"/>
</dbReference>
<evidence type="ECO:0000313" key="16">
    <source>
        <dbReference type="Proteomes" id="UP000095591"/>
    </source>
</evidence>
<evidence type="ECO:0000256" key="2">
    <source>
        <dbReference type="ARBA" id="ARBA00007400"/>
    </source>
</evidence>
<dbReference type="RefSeq" id="WP_008772162.1">
    <property type="nucleotide sequence ID" value="NZ_AP019729.1"/>
</dbReference>
<dbReference type="Pfam" id="PF01757">
    <property type="entry name" value="Acyl_transf_3"/>
    <property type="match status" value="1"/>
</dbReference>
<protein>
    <submittedName>
        <fullName evidence="11 12">Acyltransferase</fullName>
    </submittedName>
    <submittedName>
        <fullName evidence="9">Uncharacterized protein conserved in bacteria</fullName>
    </submittedName>
</protein>
<feature type="transmembrane region" description="Helical" evidence="7">
    <location>
        <begin position="155"/>
        <end position="174"/>
    </location>
</feature>
<evidence type="ECO:0000313" key="17">
    <source>
        <dbReference type="Proteomes" id="UP000441358"/>
    </source>
</evidence>
<dbReference type="GO" id="GO:0009246">
    <property type="term" value="P:enterobacterial common antigen biosynthetic process"/>
    <property type="evidence" value="ECO:0007669"/>
    <property type="project" value="TreeGrafter"/>
</dbReference>
<dbReference type="Proteomes" id="UP001210126">
    <property type="component" value="Unassembled WGS sequence"/>
</dbReference>
<feature type="transmembrane region" description="Helical" evidence="7">
    <location>
        <begin position="320"/>
        <end position="340"/>
    </location>
</feature>
<dbReference type="Proteomes" id="UP000095455">
    <property type="component" value="Unassembled WGS sequence"/>
</dbReference>
<dbReference type="Proteomes" id="UP000095591">
    <property type="component" value="Unassembled WGS sequence"/>
</dbReference>
<reference evidence="11" key="3">
    <citation type="submission" date="2023-01" db="EMBL/GenBank/DDBJ databases">
        <title>Human gut microbiome strain richness.</title>
        <authorList>
            <person name="Chen-Liaw A."/>
        </authorList>
    </citation>
    <scope>NUCLEOTIDE SEQUENCE</scope>
    <source>
        <strain evidence="11">RTP21484st1_E5_RTP21484_190118</strain>
    </source>
</reference>
<dbReference type="PANTHER" id="PTHR40074:SF2">
    <property type="entry name" value="O-ACETYLTRANSFERASE WECH"/>
    <property type="match status" value="1"/>
</dbReference>
<comment type="similarity">
    <text evidence="2">Belongs to the acyltransferase 3 family.</text>
</comment>
<evidence type="ECO:0000313" key="11">
    <source>
        <dbReference type="EMBL" id="MDB9003637.1"/>
    </source>
</evidence>
<dbReference type="AlphaFoldDB" id="A0A173RFV9"/>
<evidence type="ECO:0000256" key="5">
    <source>
        <dbReference type="ARBA" id="ARBA00022989"/>
    </source>
</evidence>
<evidence type="ECO:0000259" key="8">
    <source>
        <dbReference type="Pfam" id="PF01757"/>
    </source>
</evidence>
<dbReference type="GO" id="GO:0016413">
    <property type="term" value="F:O-acetyltransferase activity"/>
    <property type="evidence" value="ECO:0007669"/>
    <property type="project" value="TreeGrafter"/>
</dbReference>
<dbReference type="GO" id="GO:0005886">
    <property type="term" value="C:plasma membrane"/>
    <property type="evidence" value="ECO:0007669"/>
    <property type="project" value="UniProtKB-SubCell"/>
</dbReference>
<keyword evidence="3" id="KW-1003">Cell membrane</keyword>
<feature type="transmembrane region" description="Helical" evidence="7">
    <location>
        <begin position="186"/>
        <end position="203"/>
    </location>
</feature>
<dbReference type="EMBL" id="CP120353">
    <property type="protein sequence ID" value="WET65514.1"/>
    <property type="molecule type" value="Genomic_DNA"/>
</dbReference>
<dbReference type="PANTHER" id="PTHR40074">
    <property type="entry name" value="O-ACETYLTRANSFERASE WECH"/>
    <property type="match status" value="1"/>
</dbReference>
<dbReference type="EMBL" id="WKMC01000001">
    <property type="protein sequence ID" value="MRZ49077.1"/>
    <property type="molecule type" value="Genomic_DNA"/>
</dbReference>
<feature type="transmembrane region" description="Helical" evidence="7">
    <location>
        <begin position="246"/>
        <end position="268"/>
    </location>
</feature>
<feature type="transmembrane region" description="Helical" evidence="7">
    <location>
        <begin position="55"/>
        <end position="74"/>
    </location>
</feature>
<proteinExistence type="inferred from homology"/>
<keyword evidence="5 7" id="KW-1133">Transmembrane helix</keyword>
<reference evidence="14" key="4">
    <citation type="submission" date="2023-03" db="EMBL/GenBank/DDBJ databases">
        <title>Parabacteroides distasonis, a bacteria resistant against UC.</title>
        <authorList>
            <person name="Dai W."/>
        </authorList>
    </citation>
    <scope>NUCLEOTIDE SEQUENCE</scope>
    <source>
        <strain evidence="14">F1-28</strain>
    </source>
</reference>
<name>A0A173RFV9_PARDI</name>
<evidence type="ECO:0000313" key="18">
    <source>
        <dbReference type="Proteomes" id="UP000463337"/>
    </source>
</evidence>
<evidence type="ECO:0000256" key="7">
    <source>
        <dbReference type="SAM" id="Phobius"/>
    </source>
</evidence>
<feature type="transmembrane region" description="Helical" evidence="7">
    <location>
        <begin position="12"/>
        <end position="35"/>
    </location>
</feature>
<feature type="domain" description="Acyltransferase 3" evidence="8">
    <location>
        <begin position="11"/>
        <end position="366"/>
    </location>
</feature>
<keyword evidence="12" id="KW-0808">Transferase</keyword>
<keyword evidence="11" id="KW-0012">Acyltransferase</keyword>
<dbReference type="Proteomes" id="UP000463337">
    <property type="component" value="Unassembled WGS sequence"/>
</dbReference>
<evidence type="ECO:0000313" key="10">
    <source>
        <dbReference type="EMBL" id="CUO37500.1"/>
    </source>
</evidence>
<evidence type="ECO:0000256" key="4">
    <source>
        <dbReference type="ARBA" id="ARBA00022692"/>
    </source>
</evidence>
<evidence type="ECO:0000313" key="15">
    <source>
        <dbReference type="Proteomes" id="UP000095455"/>
    </source>
</evidence>
<dbReference type="EMBL" id="CYXP01000001">
    <property type="protein sequence ID" value="CUM76675.1"/>
    <property type="molecule type" value="Genomic_DNA"/>
</dbReference>
<evidence type="ECO:0000256" key="6">
    <source>
        <dbReference type="ARBA" id="ARBA00023136"/>
    </source>
</evidence>
<accession>A0A173RFV9</accession>
<feature type="transmembrane region" description="Helical" evidence="7">
    <location>
        <begin position="86"/>
        <end position="104"/>
    </location>
</feature>
<evidence type="ECO:0000313" key="13">
    <source>
        <dbReference type="EMBL" id="MRZ49077.1"/>
    </source>
</evidence>
<dbReference type="EMBL" id="CYYK01000007">
    <property type="protein sequence ID" value="CUO37500.1"/>
    <property type="molecule type" value="Genomic_DNA"/>
</dbReference>
<reference evidence="17 18" key="2">
    <citation type="journal article" date="2019" name="Nat. Med.">
        <title>A library of human gut bacterial isolates paired with longitudinal multiomics data enables mechanistic microbiome research.</title>
        <authorList>
            <person name="Poyet M."/>
            <person name="Groussin M."/>
            <person name="Gibbons S.M."/>
            <person name="Avila-Pacheco J."/>
            <person name="Jiang X."/>
            <person name="Kearney S.M."/>
            <person name="Perrotta A.R."/>
            <person name="Berdy B."/>
            <person name="Zhao S."/>
            <person name="Lieberman T.D."/>
            <person name="Swanson P.K."/>
            <person name="Smith M."/>
            <person name="Roesemann S."/>
            <person name="Alexander J.E."/>
            <person name="Rich S.A."/>
            <person name="Livny J."/>
            <person name="Vlamakis H."/>
            <person name="Clish C."/>
            <person name="Bullock K."/>
            <person name="Deik A."/>
            <person name="Scott J."/>
            <person name="Pierce K.A."/>
            <person name="Xavier R.J."/>
            <person name="Alm E.J."/>
        </authorList>
    </citation>
    <scope>NUCLEOTIDE SEQUENCE [LARGE SCALE GENOMIC DNA]</scope>
    <source>
        <strain evidence="13 17">BIOML-A32</strain>
        <strain evidence="12 18">BIOML-A41</strain>
    </source>
</reference>
<evidence type="ECO:0000256" key="3">
    <source>
        <dbReference type="ARBA" id="ARBA00022475"/>
    </source>
</evidence>
<keyword evidence="6 7" id="KW-0472">Membrane</keyword>
<dbReference type="EMBL" id="JAQMPJ010000001">
    <property type="protein sequence ID" value="MDB9003637.1"/>
    <property type="molecule type" value="Genomic_DNA"/>
</dbReference>
<evidence type="ECO:0000256" key="1">
    <source>
        <dbReference type="ARBA" id="ARBA00004651"/>
    </source>
</evidence>
<evidence type="ECO:0000313" key="9">
    <source>
        <dbReference type="EMBL" id="CUM76675.1"/>
    </source>
</evidence>